<comment type="caution">
    <text evidence="1">The sequence shown here is derived from an EMBL/GenBank/DDBJ whole genome shotgun (WGS) entry which is preliminary data.</text>
</comment>
<protein>
    <submittedName>
        <fullName evidence="1">Uncharacterized protein</fullName>
    </submittedName>
</protein>
<dbReference type="EMBL" id="BARS01046707">
    <property type="protein sequence ID" value="GAG32063.1"/>
    <property type="molecule type" value="Genomic_DNA"/>
</dbReference>
<organism evidence="1">
    <name type="scientific">marine sediment metagenome</name>
    <dbReference type="NCBI Taxonomy" id="412755"/>
    <lineage>
        <taxon>unclassified sequences</taxon>
        <taxon>metagenomes</taxon>
        <taxon>ecological metagenomes</taxon>
    </lineage>
</organism>
<name>X0X5Z5_9ZZZZ</name>
<feature type="non-terminal residue" evidence="1">
    <location>
        <position position="121"/>
    </location>
</feature>
<proteinExistence type="predicted"/>
<evidence type="ECO:0000313" key="1">
    <source>
        <dbReference type="EMBL" id="GAG32063.1"/>
    </source>
</evidence>
<accession>X0X5Z5</accession>
<gene>
    <name evidence="1" type="ORF">S01H1_70254</name>
</gene>
<reference evidence="1" key="1">
    <citation type="journal article" date="2014" name="Front. Microbiol.">
        <title>High frequency of phylogenetically diverse reductive dehalogenase-homologous genes in deep subseafloor sedimentary metagenomes.</title>
        <authorList>
            <person name="Kawai M."/>
            <person name="Futagami T."/>
            <person name="Toyoda A."/>
            <person name="Takaki Y."/>
            <person name="Nishi S."/>
            <person name="Hori S."/>
            <person name="Arai W."/>
            <person name="Tsubouchi T."/>
            <person name="Morono Y."/>
            <person name="Uchiyama I."/>
            <person name="Ito T."/>
            <person name="Fujiyama A."/>
            <person name="Inagaki F."/>
            <person name="Takami H."/>
        </authorList>
    </citation>
    <scope>NUCLEOTIDE SEQUENCE</scope>
    <source>
        <strain evidence="1">Expedition CK06-06</strain>
    </source>
</reference>
<sequence length="121" mass="14174">MIFLITVLSASVFIDHGFTALDHSQEDPLELFVGVDVAYYNLDEMYELIDEISTYTNLFVIGAKRISYNETKLIETCQYLYDHDMYFIIYSDSSYRLQLISDIEKKYGDHFLGVYFDDEQG</sequence>
<dbReference type="AlphaFoldDB" id="X0X5Z5"/>